<comment type="function">
    <text evidence="9">Part of the binding-protein-dependent transport system for D-xylose. Probably responsible for the translocation of the substrate across the membrane.</text>
</comment>
<keyword evidence="4" id="KW-0997">Cell inner membrane</keyword>
<keyword evidence="8 12" id="KW-0472">Membrane</keyword>
<comment type="subcellular location">
    <subcellularLocation>
        <location evidence="1">Cell membrane</location>
        <topology evidence="1">Multi-pass membrane protein</topology>
    </subcellularLocation>
</comment>
<feature type="transmembrane region" description="Helical" evidence="12">
    <location>
        <begin position="382"/>
        <end position="401"/>
    </location>
</feature>
<feature type="transmembrane region" description="Helical" evidence="12">
    <location>
        <begin position="252"/>
        <end position="270"/>
    </location>
</feature>
<evidence type="ECO:0000256" key="10">
    <source>
        <dbReference type="ARBA" id="ARBA00035686"/>
    </source>
</evidence>
<keyword evidence="5 13" id="KW-0762">Sugar transport</keyword>
<name>A0A7W5JZ48_9ACTN</name>
<evidence type="ECO:0000256" key="7">
    <source>
        <dbReference type="ARBA" id="ARBA00022989"/>
    </source>
</evidence>
<evidence type="ECO:0000256" key="2">
    <source>
        <dbReference type="ARBA" id="ARBA00022448"/>
    </source>
</evidence>
<evidence type="ECO:0000313" key="14">
    <source>
        <dbReference type="Proteomes" id="UP000565572"/>
    </source>
</evidence>
<dbReference type="AlphaFoldDB" id="A0A7W5JZ48"/>
<evidence type="ECO:0000256" key="11">
    <source>
        <dbReference type="SAM" id="MobiDB-lite"/>
    </source>
</evidence>
<dbReference type="InterPro" id="IPR001851">
    <property type="entry name" value="ABC_transp_permease"/>
</dbReference>
<protein>
    <recommendedName>
        <fullName evidence="10">Xylose transport system permease protein XylH</fullName>
    </recommendedName>
</protein>
<dbReference type="GO" id="GO:0005886">
    <property type="term" value="C:plasma membrane"/>
    <property type="evidence" value="ECO:0007669"/>
    <property type="project" value="UniProtKB-SubCell"/>
</dbReference>
<gene>
    <name evidence="13" type="ORF">FHX39_003833</name>
</gene>
<feature type="transmembrane region" description="Helical" evidence="12">
    <location>
        <begin position="298"/>
        <end position="322"/>
    </location>
</feature>
<dbReference type="Pfam" id="PF02653">
    <property type="entry name" value="BPD_transp_2"/>
    <property type="match status" value="1"/>
</dbReference>
<keyword evidence="2" id="KW-0813">Transport</keyword>
<keyword evidence="7 12" id="KW-1133">Transmembrane helix</keyword>
<evidence type="ECO:0000313" key="13">
    <source>
        <dbReference type="EMBL" id="MBB3328840.1"/>
    </source>
</evidence>
<feature type="transmembrane region" description="Helical" evidence="12">
    <location>
        <begin position="65"/>
        <end position="86"/>
    </location>
</feature>
<sequence length="411" mass="42471">MSTNTALDRTDERLSDSSGARGVVSSSLRNIRDGDLGFLPVVIGLVIIAVIFQILNPVFLSSVNLVNLTLDSAAVGVIALGIVFVLLVGEIDLSVGSVSGFSAAITAVLFVRHGLNLGLAVLVACLVACAIGLLYGVLLTKFGMPSFVASLSGLLAFLGLQLAILGDQGSINLPFDSALVQFAQLAFLPAPVSYALGAVFAAGFLLARLGVRRRRTRANLSAPPLGVVVGGAVLLLIALEFVFWYLNRARGVGWMLVFFLILVLVANYAITRTKWGRSLLAVGGNREAARRSGINVSFIYWSAFVLTALLASVGGLLSAGRLASANLSSGTGDVNLNAIAAAVIGGTSLFGGRGSAFSALLGTLVISAIANGLTLLNLESSYRFVITGVVLAVAVGIDSLARRSRASHGRA</sequence>
<feature type="transmembrane region" description="Helical" evidence="12">
    <location>
        <begin position="93"/>
        <end position="111"/>
    </location>
</feature>
<feature type="transmembrane region" description="Helical" evidence="12">
    <location>
        <begin position="223"/>
        <end position="246"/>
    </location>
</feature>
<dbReference type="CDD" id="cd06579">
    <property type="entry name" value="TM_PBP1_transp_AraH_like"/>
    <property type="match status" value="1"/>
</dbReference>
<keyword evidence="3" id="KW-1003">Cell membrane</keyword>
<dbReference type="RefSeq" id="WP_183342127.1">
    <property type="nucleotide sequence ID" value="NZ_JACHZG010000004.1"/>
</dbReference>
<evidence type="ECO:0000256" key="6">
    <source>
        <dbReference type="ARBA" id="ARBA00022692"/>
    </source>
</evidence>
<feature type="region of interest" description="Disordered" evidence="11">
    <location>
        <begin position="1"/>
        <end position="20"/>
    </location>
</feature>
<evidence type="ECO:0000256" key="9">
    <source>
        <dbReference type="ARBA" id="ARBA00035611"/>
    </source>
</evidence>
<proteinExistence type="predicted"/>
<feature type="transmembrane region" description="Helical" evidence="12">
    <location>
        <begin position="334"/>
        <end position="352"/>
    </location>
</feature>
<evidence type="ECO:0000256" key="12">
    <source>
        <dbReference type="SAM" id="Phobius"/>
    </source>
</evidence>
<feature type="transmembrane region" description="Helical" evidence="12">
    <location>
        <begin position="147"/>
        <end position="166"/>
    </location>
</feature>
<evidence type="ECO:0000256" key="3">
    <source>
        <dbReference type="ARBA" id="ARBA00022475"/>
    </source>
</evidence>
<feature type="transmembrane region" description="Helical" evidence="12">
    <location>
        <begin position="36"/>
        <end position="59"/>
    </location>
</feature>
<feature type="transmembrane region" description="Helical" evidence="12">
    <location>
        <begin position="359"/>
        <end position="376"/>
    </location>
</feature>
<dbReference type="PANTHER" id="PTHR32196">
    <property type="entry name" value="ABC TRANSPORTER PERMEASE PROTEIN YPHD-RELATED-RELATED"/>
    <property type="match status" value="1"/>
</dbReference>
<evidence type="ECO:0000256" key="4">
    <source>
        <dbReference type="ARBA" id="ARBA00022519"/>
    </source>
</evidence>
<feature type="transmembrane region" description="Helical" evidence="12">
    <location>
        <begin position="186"/>
        <end position="211"/>
    </location>
</feature>
<dbReference type="PANTHER" id="PTHR32196:SF32">
    <property type="entry name" value="XYLOSE TRANSPORT SYSTEM PERMEASE PROTEIN XYLH"/>
    <property type="match status" value="1"/>
</dbReference>
<dbReference type="Proteomes" id="UP000565572">
    <property type="component" value="Unassembled WGS sequence"/>
</dbReference>
<accession>A0A7W5JZ48</accession>
<comment type="caution">
    <text evidence="13">The sequence shown here is derived from an EMBL/GenBank/DDBJ whole genome shotgun (WGS) entry which is preliminary data.</text>
</comment>
<feature type="transmembrane region" description="Helical" evidence="12">
    <location>
        <begin position="117"/>
        <end position="140"/>
    </location>
</feature>
<dbReference type="EMBL" id="JACHZG010000004">
    <property type="protein sequence ID" value="MBB3328840.1"/>
    <property type="molecule type" value="Genomic_DNA"/>
</dbReference>
<evidence type="ECO:0000256" key="1">
    <source>
        <dbReference type="ARBA" id="ARBA00004651"/>
    </source>
</evidence>
<dbReference type="GO" id="GO:0022857">
    <property type="term" value="F:transmembrane transporter activity"/>
    <property type="evidence" value="ECO:0007669"/>
    <property type="project" value="InterPro"/>
</dbReference>
<keyword evidence="6 12" id="KW-0812">Transmembrane</keyword>
<evidence type="ECO:0000256" key="5">
    <source>
        <dbReference type="ARBA" id="ARBA00022597"/>
    </source>
</evidence>
<keyword evidence="14" id="KW-1185">Reference proteome</keyword>
<reference evidence="13 14" key="1">
    <citation type="submission" date="2020-08" db="EMBL/GenBank/DDBJ databases">
        <title>Sequencing the genomes of 1000 actinobacteria strains.</title>
        <authorList>
            <person name="Klenk H.-P."/>
        </authorList>
    </citation>
    <scope>NUCLEOTIDE SEQUENCE [LARGE SCALE GENOMIC DNA]</scope>
    <source>
        <strain evidence="13 14">DSM 11053</strain>
    </source>
</reference>
<organism evidence="13 14">
    <name type="scientific">Microlunatus antarcticus</name>
    <dbReference type="NCBI Taxonomy" id="53388"/>
    <lineage>
        <taxon>Bacteria</taxon>
        <taxon>Bacillati</taxon>
        <taxon>Actinomycetota</taxon>
        <taxon>Actinomycetes</taxon>
        <taxon>Propionibacteriales</taxon>
        <taxon>Propionibacteriaceae</taxon>
        <taxon>Microlunatus</taxon>
    </lineage>
</organism>
<evidence type="ECO:0000256" key="8">
    <source>
        <dbReference type="ARBA" id="ARBA00023136"/>
    </source>
</evidence>